<organism evidence="2 3">
    <name type="scientific">Azospirillum palustre</name>
    <dbReference type="NCBI Taxonomy" id="2044885"/>
    <lineage>
        <taxon>Bacteria</taxon>
        <taxon>Pseudomonadati</taxon>
        <taxon>Pseudomonadota</taxon>
        <taxon>Alphaproteobacteria</taxon>
        <taxon>Rhodospirillales</taxon>
        <taxon>Azospirillaceae</taxon>
        <taxon>Azospirillum</taxon>
    </lineage>
</organism>
<dbReference type="AlphaFoldDB" id="A0A2B8BMQ0"/>
<proteinExistence type="predicted"/>
<evidence type="ECO:0000313" key="2">
    <source>
        <dbReference type="EMBL" id="PGH59221.1"/>
    </source>
</evidence>
<gene>
    <name evidence="2" type="ORF">CRT60_00890</name>
</gene>
<evidence type="ECO:0000313" key="3">
    <source>
        <dbReference type="Proteomes" id="UP000225379"/>
    </source>
</evidence>
<dbReference type="EMBL" id="PDKW01000036">
    <property type="protein sequence ID" value="PGH59221.1"/>
    <property type="molecule type" value="Genomic_DNA"/>
</dbReference>
<accession>A0A2B8BMQ0</accession>
<reference evidence="3" key="1">
    <citation type="submission" date="2017-10" db="EMBL/GenBank/DDBJ databases">
        <authorList>
            <person name="Kravchenko I.K."/>
            <person name="Grouzdev D.S."/>
        </authorList>
    </citation>
    <scope>NUCLEOTIDE SEQUENCE [LARGE SCALE GENOMIC DNA]</scope>
    <source>
        <strain evidence="3">B2</strain>
    </source>
</reference>
<comment type="caution">
    <text evidence="2">The sequence shown here is derived from an EMBL/GenBank/DDBJ whole genome shotgun (WGS) entry which is preliminary data.</text>
</comment>
<protein>
    <submittedName>
        <fullName evidence="2">Uncharacterized protein</fullName>
    </submittedName>
</protein>
<evidence type="ECO:0000256" key="1">
    <source>
        <dbReference type="SAM" id="MobiDB-lite"/>
    </source>
</evidence>
<dbReference type="Proteomes" id="UP000225379">
    <property type="component" value="Unassembled WGS sequence"/>
</dbReference>
<sequence>MTGRRRRPTIILANLEGQMRAYRDTSDDEIRRVDERKQHGRDEDDRALAEGRVTPAELQRANSMFTGFDMSRARLRIVPSRKAR</sequence>
<keyword evidence="3" id="KW-1185">Reference proteome</keyword>
<feature type="region of interest" description="Disordered" evidence="1">
    <location>
        <begin position="26"/>
        <end position="49"/>
    </location>
</feature>
<name>A0A2B8BMQ0_9PROT</name>